<dbReference type="Proteomes" id="UP000298663">
    <property type="component" value="Unassembled WGS sequence"/>
</dbReference>
<comment type="caution">
    <text evidence="2">The sequence shown here is derived from an EMBL/GenBank/DDBJ whole genome shotgun (WGS) entry which is preliminary data.</text>
</comment>
<feature type="transmembrane region" description="Helical" evidence="1">
    <location>
        <begin position="65"/>
        <end position="87"/>
    </location>
</feature>
<accession>A0A4U5PJ37</accession>
<reference evidence="2 3" key="2">
    <citation type="journal article" date="2019" name="G3 (Bethesda)">
        <title>Hybrid Assembly of the Genome of the Entomopathogenic Nematode Steinernema carpocapsae Identifies the X-Chromosome.</title>
        <authorList>
            <person name="Serra L."/>
            <person name="Macchietto M."/>
            <person name="Macias-Munoz A."/>
            <person name="McGill C.J."/>
            <person name="Rodriguez I.M."/>
            <person name="Rodriguez B."/>
            <person name="Murad R."/>
            <person name="Mortazavi A."/>
        </authorList>
    </citation>
    <scope>NUCLEOTIDE SEQUENCE [LARGE SCALE GENOMIC DNA]</scope>
    <source>
        <strain evidence="2 3">ALL</strain>
    </source>
</reference>
<gene>
    <name evidence="2" type="ORF">L596_010646</name>
</gene>
<organism evidence="2 3">
    <name type="scientific">Steinernema carpocapsae</name>
    <name type="common">Entomopathogenic nematode</name>
    <dbReference type="NCBI Taxonomy" id="34508"/>
    <lineage>
        <taxon>Eukaryota</taxon>
        <taxon>Metazoa</taxon>
        <taxon>Ecdysozoa</taxon>
        <taxon>Nematoda</taxon>
        <taxon>Chromadorea</taxon>
        <taxon>Rhabditida</taxon>
        <taxon>Tylenchina</taxon>
        <taxon>Panagrolaimomorpha</taxon>
        <taxon>Strongyloidoidea</taxon>
        <taxon>Steinernematidae</taxon>
        <taxon>Steinernema</taxon>
    </lineage>
</organism>
<sequence>MTSCWNADVNMRPKFVDLAKTFEELLEKSSQNYGYLMTASRRNSQLSVHDDTIGFLVHEKRASYIWVHCLSAFLGICFVGGLVTPYANHLKPYKPLTDDSIQVGPRIV</sequence>
<evidence type="ECO:0000256" key="1">
    <source>
        <dbReference type="SAM" id="Phobius"/>
    </source>
</evidence>
<protein>
    <recommendedName>
        <fullName evidence="4">Serine-threonine/tyrosine-protein kinase catalytic domain-containing protein</fullName>
    </recommendedName>
</protein>
<dbReference type="EMBL" id="AZBU02000002">
    <property type="protein sequence ID" value="TKR96659.1"/>
    <property type="molecule type" value="Genomic_DNA"/>
</dbReference>
<keyword evidence="1" id="KW-0472">Membrane</keyword>
<reference evidence="2 3" key="1">
    <citation type="journal article" date="2015" name="Genome Biol.">
        <title>Comparative genomics of Steinernema reveals deeply conserved gene regulatory networks.</title>
        <authorList>
            <person name="Dillman A.R."/>
            <person name="Macchietto M."/>
            <person name="Porter C.F."/>
            <person name="Rogers A."/>
            <person name="Williams B."/>
            <person name="Antoshechkin I."/>
            <person name="Lee M.M."/>
            <person name="Goodwin Z."/>
            <person name="Lu X."/>
            <person name="Lewis E.E."/>
            <person name="Goodrich-Blair H."/>
            <person name="Stock S.P."/>
            <person name="Adams B.J."/>
            <person name="Sternberg P.W."/>
            <person name="Mortazavi A."/>
        </authorList>
    </citation>
    <scope>NUCLEOTIDE SEQUENCE [LARGE SCALE GENOMIC DNA]</scope>
    <source>
        <strain evidence="2 3">ALL</strain>
    </source>
</reference>
<evidence type="ECO:0000313" key="2">
    <source>
        <dbReference type="EMBL" id="TKR96659.1"/>
    </source>
</evidence>
<keyword evidence="1" id="KW-0812">Transmembrane</keyword>
<proteinExistence type="predicted"/>
<keyword evidence="3" id="KW-1185">Reference proteome</keyword>
<name>A0A4U5PJ37_STECR</name>
<evidence type="ECO:0008006" key="4">
    <source>
        <dbReference type="Google" id="ProtNLM"/>
    </source>
</evidence>
<keyword evidence="1" id="KW-1133">Transmembrane helix</keyword>
<evidence type="ECO:0000313" key="3">
    <source>
        <dbReference type="Proteomes" id="UP000298663"/>
    </source>
</evidence>
<dbReference type="AlphaFoldDB" id="A0A4U5PJ37"/>